<organism evidence="1">
    <name type="scientific">freshwater metagenome</name>
    <dbReference type="NCBI Taxonomy" id="449393"/>
    <lineage>
        <taxon>unclassified sequences</taxon>
        <taxon>metagenomes</taxon>
        <taxon>ecological metagenomes</taxon>
    </lineage>
</organism>
<dbReference type="AlphaFoldDB" id="A0A6J6WZI4"/>
<dbReference type="GO" id="GO:0003824">
    <property type="term" value="F:catalytic activity"/>
    <property type="evidence" value="ECO:0007669"/>
    <property type="project" value="InterPro"/>
</dbReference>
<evidence type="ECO:0000313" key="1">
    <source>
        <dbReference type="EMBL" id="CAB4788504.1"/>
    </source>
</evidence>
<reference evidence="1" key="1">
    <citation type="submission" date="2020-05" db="EMBL/GenBank/DDBJ databases">
        <authorList>
            <person name="Chiriac C."/>
            <person name="Salcher M."/>
            <person name="Ghai R."/>
            <person name="Kavagutti S V."/>
        </authorList>
    </citation>
    <scope>NUCLEOTIDE SEQUENCE</scope>
</reference>
<dbReference type="SUPFAM" id="SSF74650">
    <property type="entry name" value="Galactose mutarotase-like"/>
    <property type="match status" value="1"/>
</dbReference>
<accession>A0A6J6WZI4</accession>
<gene>
    <name evidence="1" type="ORF">UFOPK2992_00228</name>
</gene>
<protein>
    <submittedName>
        <fullName evidence="1">Unannotated protein</fullName>
    </submittedName>
</protein>
<dbReference type="EMBL" id="CAFAAI010000019">
    <property type="protein sequence ID" value="CAB4788504.1"/>
    <property type="molecule type" value="Genomic_DNA"/>
</dbReference>
<dbReference type="Gene3D" id="2.70.98.10">
    <property type="match status" value="1"/>
</dbReference>
<dbReference type="GO" id="GO:0005975">
    <property type="term" value="P:carbohydrate metabolic process"/>
    <property type="evidence" value="ECO:0007669"/>
    <property type="project" value="InterPro"/>
</dbReference>
<dbReference type="InterPro" id="IPR014718">
    <property type="entry name" value="GH-type_carb-bd"/>
</dbReference>
<name>A0A6J6WZI4_9ZZZZ</name>
<proteinExistence type="predicted"/>
<dbReference type="InterPro" id="IPR011013">
    <property type="entry name" value="Gal_mutarotase_sf_dom"/>
</dbReference>
<dbReference type="GO" id="GO:0030246">
    <property type="term" value="F:carbohydrate binding"/>
    <property type="evidence" value="ECO:0007669"/>
    <property type="project" value="InterPro"/>
</dbReference>
<sequence length="141" mass="15733">MPAQVGWHPWFVKPQSAQLHFGEMYVRDADGIPTGEAASPSDQPWDDCFTNPLAPIELRYETPDHYPLLITLDSDCDHWVIYDQPAHATCVEPQSGPPDGFNIAKLVKSPRSAGSSPIRAGQTLRRKMTIHWDITAAQTPR</sequence>